<dbReference type="PANTHER" id="PTHR30269">
    <property type="entry name" value="TRANSMEMBRANE PROTEIN YFCA"/>
    <property type="match status" value="1"/>
</dbReference>
<keyword evidence="5 8" id="KW-0812">Transmembrane</keyword>
<evidence type="ECO:0000256" key="7">
    <source>
        <dbReference type="ARBA" id="ARBA00023136"/>
    </source>
</evidence>
<feature type="transmembrane region" description="Helical" evidence="8">
    <location>
        <begin position="97"/>
        <end position="116"/>
    </location>
</feature>
<dbReference type="EMBL" id="CP146275">
    <property type="protein sequence ID" value="WWT33719.1"/>
    <property type="molecule type" value="Genomic_DNA"/>
</dbReference>
<keyword evidence="6 8" id="KW-1133">Transmembrane helix</keyword>
<proteinExistence type="inferred from homology"/>
<organism evidence="9 10">
    <name type="scientific">Pelagibacterium nitratireducens</name>
    <dbReference type="NCBI Taxonomy" id="1046114"/>
    <lineage>
        <taxon>Bacteria</taxon>
        <taxon>Pseudomonadati</taxon>
        <taxon>Pseudomonadota</taxon>
        <taxon>Alphaproteobacteria</taxon>
        <taxon>Hyphomicrobiales</taxon>
        <taxon>Devosiaceae</taxon>
        <taxon>Pelagibacterium</taxon>
    </lineage>
</organism>
<evidence type="ECO:0000256" key="3">
    <source>
        <dbReference type="ARBA" id="ARBA00022448"/>
    </source>
</evidence>
<dbReference type="PANTHER" id="PTHR30269:SF37">
    <property type="entry name" value="MEMBRANE TRANSPORTER PROTEIN"/>
    <property type="match status" value="1"/>
</dbReference>
<evidence type="ECO:0000256" key="1">
    <source>
        <dbReference type="ARBA" id="ARBA00004651"/>
    </source>
</evidence>
<evidence type="ECO:0000256" key="6">
    <source>
        <dbReference type="ARBA" id="ARBA00022989"/>
    </source>
</evidence>
<feature type="transmembrane region" description="Helical" evidence="8">
    <location>
        <begin position="225"/>
        <end position="243"/>
    </location>
</feature>
<dbReference type="Pfam" id="PF01925">
    <property type="entry name" value="TauE"/>
    <property type="match status" value="1"/>
</dbReference>
<feature type="transmembrane region" description="Helical" evidence="8">
    <location>
        <begin position="199"/>
        <end position="218"/>
    </location>
</feature>
<accession>A0ABZ2I2Z1</accession>
<evidence type="ECO:0000256" key="2">
    <source>
        <dbReference type="ARBA" id="ARBA00009142"/>
    </source>
</evidence>
<dbReference type="InterPro" id="IPR002781">
    <property type="entry name" value="TM_pro_TauE-like"/>
</dbReference>
<evidence type="ECO:0000256" key="5">
    <source>
        <dbReference type="ARBA" id="ARBA00022692"/>
    </source>
</evidence>
<feature type="transmembrane region" description="Helical" evidence="8">
    <location>
        <begin position="72"/>
        <end position="91"/>
    </location>
</feature>
<reference evidence="9 10" key="1">
    <citation type="submission" date="2024-02" db="EMBL/GenBank/DDBJ databases">
        <title>Complete genome sequence of Pelagibacterium nitratireducens ZH15.</title>
        <authorList>
            <person name="Zhao L.H."/>
        </authorList>
    </citation>
    <scope>NUCLEOTIDE SEQUENCE [LARGE SCALE GENOMIC DNA]</scope>
    <source>
        <strain evidence="9 10">ZH15</strain>
    </source>
</reference>
<feature type="transmembrane region" description="Helical" evidence="8">
    <location>
        <begin position="46"/>
        <end position="65"/>
    </location>
</feature>
<comment type="similarity">
    <text evidence="2 8">Belongs to the 4-toluene sulfonate uptake permease (TSUP) (TC 2.A.102) family.</text>
</comment>
<evidence type="ECO:0000313" key="10">
    <source>
        <dbReference type="Proteomes" id="UP001369958"/>
    </source>
</evidence>
<protein>
    <recommendedName>
        <fullName evidence="8">Probable membrane transporter protein</fullName>
    </recommendedName>
</protein>
<keyword evidence="7 8" id="KW-0472">Membrane</keyword>
<keyword evidence="10" id="KW-1185">Reference proteome</keyword>
<dbReference type="Proteomes" id="UP001369958">
    <property type="component" value="Chromosome"/>
</dbReference>
<comment type="subcellular location">
    <subcellularLocation>
        <location evidence="1 8">Cell membrane</location>
        <topology evidence="1 8">Multi-pass membrane protein</topology>
    </subcellularLocation>
</comment>
<keyword evidence="3" id="KW-0813">Transport</keyword>
<gene>
    <name evidence="9" type="ORF">V6617_04455</name>
</gene>
<keyword evidence="4 8" id="KW-1003">Cell membrane</keyword>
<evidence type="ECO:0000256" key="8">
    <source>
        <dbReference type="RuleBase" id="RU363041"/>
    </source>
</evidence>
<dbReference type="InterPro" id="IPR052017">
    <property type="entry name" value="TSUP"/>
</dbReference>
<evidence type="ECO:0000256" key="4">
    <source>
        <dbReference type="ARBA" id="ARBA00022475"/>
    </source>
</evidence>
<feature type="transmembrane region" description="Helical" evidence="8">
    <location>
        <begin position="165"/>
        <end position="187"/>
    </location>
</feature>
<name>A0ABZ2I2Z1_9HYPH</name>
<evidence type="ECO:0000313" key="9">
    <source>
        <dbReference type="EMBL" id="WWT33719.1"/>
    </source>
</evidence>
<dbReference type="RefSeq" id="WP_338609410.1">
    <property type="nucleotide sequence ID" value="NZ_CP146275.1"/>
</dbReference>
<sequence>MFQLTFFLVAALAVFLVALSKSGLVASLGVVGVPLLTLVMPARDAAGMMLPLLIIMDIIALIAYRREVAWKVFWILLPGAMVGTLVAFSLSAVVSEAMVRLAIGLITLAFVLDAWLPLRKKLEGLPPSRPWGTFWGSVAGFTSFVSHTGGPPVQIYMLPMRLPPALFAGTNAVFFAVINASKIPFYFVLGQLSLANMQAALYLVPAAIAGMVLGVFLVRRIDAGLFYRVAYILIFLLSLKLIYDGLAGLFFA</sequence>